<organism evidence="1">
    <name type="scientific">Yersinia pseudotuberculosis serotype O:3 (strain YPIII)</name>
    <dbReference type="NCBI Taxonomy" id="502800"/>
    <lineage>
        <taxon>Bacteria</taxon>
        <taxon>Pseudomonadati</taxon>
        <taxon>Pseudomonadota</taxon>
        <taxon>Gammaproteobacteria</taxon>
        <taxon>Enterobacterales</taxon>
        <taxon>Yersiniaceae</taxon>
        <taxon>Yersinia</taxon>
    </lineage>
</organism>
<name>A0A0H3B060_YERPY</name>
<evidence type="ECO:0000313" key="1">
    <source>
        <dbReference type="EMBL" id="ACA67048.1"/>
    </source>
</evidence>
<accession>A0A0H3B060</accession>
<dbReference type="RefSeq" id="WP_012303601.1">
    <property type="nucleotide sequence ID" value="NZ_CP009792.1"/>
</dbReference>
<dbReference type="AlphaFoldDB" id="A0A0H3B060"/>
<sequence length="44" mass="4687">MNNGKSADKSVNEEQYLANNPFISIALQAAGTLAARAHSSHFVI</sequence>
<reference evidence="1" key="1">
    <citation type="submission" date="2008-02" db="EMBL/GenBank/DDBJ databases">
        <title>Complete sequence of Yersinia pseudotuberculosis YPIII.</title>
        <authorList>
            <consortium name="US DOE Joint Genome Institute"/>
            <person name="Challacombe J.F."/>
            <person name="Bruce D."/>
            <person name="Detter J.C."/>
            <person name="Green L."/>
            <person name="Land M."/>
            <person name="Munk C."/>
            <person name="Lindler L.E."/>
            <person name="Nikolich M.P."/>
            <person name="Brettin T."/>
        </authorList>
    </citation>
    <scope>NUCLEOTIDE SEQUENCE</scope>
    <source>
        <strain evidence="1">YPIII</strain>
    </source>
</reference>
<dbReference type="KEGG" id="ypy:YPK_0747"/>
<dbReference type="EMBL" id="CP000950">
    <property type="protein sequence ID" value="ACA67048.1"/>
    <property type="molecule type" value="Genomic_DNA"/>
</dbReference>
<proteinExistence type="predicted"/>
<gene>
    <name evidence="1" type="ordered locus">YPK_0747</name>
</gene>
<protein>
    <submittedName>
        <fullName evidence="1">Uncharacterized protein</fullName>
    </submittedName>
</protein>